<dbReference type="Gene3D" id="3.30.200.20">
    <property type="entry name" value="Phosphorylase Kinase, domain 1"/>
    <property type="match status" value="1"/>
</dbReference>
<evidence type="ECO:0000256" key="1">
    <source>
        <dbReference type="SAM" id="MobiDB-lite"/>
    </source>
</evidence>
<dbReference type="InterPro" id="IPR000719">
    <property type="entry name" value="Prot_kinase_dom"/>
</dbReference>
<keyword evidence="4" id="KW-1185">Reference proteome</keyword>
<gene>
    <name evidence="3" type="ORF">MSPICULIGERA_LOCUS23252</name>
</gene>
<dbReference type="Proteomes" id="UP001177023">
    <property type="component" value="Unassembled WGS sequence"/>
</dbReference>
<evidence type="ECO:0000259" key="2">
    <source>
        <dbReference type="PROSITE" id="PS50011"/>
    </source>
</evidence>
<dbReference type="GO" id="GO:0004672">
    <property type="term" value="F:protein kinase activity"/>
    <property type="evidence" value="ECO:0007669"/>
    <property type="project" value="InterPro"/>
</dbReference>
<comment type="caution">
    <text evidence="3">The sequence shown here is derived from an EMBL/GenBank/DDBJ whole genome shotgun (WGS) entry which is preliminary data.</text>
</comment>
<feature type="region of interest" description="Disordered" evidence="1">
    <location>
        <begin position="461"/>
        <end position="538"/>
    </location>
</feature>
<name>A0AA36DFF6_9BILA</name>
<dbReference type="Gene3D" id="1.10.510.10">
    <property type="entry name" value="Transferase(Phosphotransferase) domain 1"/>
    <property type="match status" value="1"/>
</dbReference>
<feature type="compositionally biased region" description="Acidic residues" evidence="1">
    <location>
        <begin position="87"/>
        <end position="100"/>
    </location>
</feature>
<protein>
    <recommendedName>
        <fullName evidence="2">Protein kinase domain-containing protein</fullName>
    </recommendedName>
</protein>
<organism evidence="3 4">
    <name type="scientific">Mesorhabditis spiculigera</name>
    <dbReference type="NCBI Taxonomy" id="96644"/>
    <lineage>
        <taxon>Eukaryota</taxon>
        <taxon>Metazoa</taxon>
        <taxon>Ecdysozoa</taxon>
        <taxon>Nematoda</taxon>
        <taxon>Chromadorea</taxon>
        <taxon>Rhabditida</taxon>
        <taxon>Rhabditina</taxon>
        <taxon>Rhabditomorpha</taxon>
        <taxon>Rhabditoidea</taxon>
        <taxon>Rhabditidae</taxon>
        <taxon>Mesorhabditinae</taxon>
        <taxon>Mesorhabditis</taxon>
    </lineage>
</organism>
<dbReference type="InterPro" id="IPR001245">
    <property type="entry name" value="Ser-Thr/Tyr_kinase_cat_dom"/>
</dbReference>
<feature type="compositionally biased region" description="Basic and acidic residues" evidence="1">
    <location>
        <begin position="101"/>
        <end position="113"/>
    </location>
</feature>
<feature type="compositionally biased region" description="Basic and acidic residues" evidence="1">
    <location>
        <begin position="507"/>
        <end position="523"/>
    </location>
</feature>
<dbReference type="InterPro" id="IPR011009">
    <property type="entry name" value="Kinase-like_dom_sf"/>
</dbReference>
<dbReference type="EMBL" id="CATQJA010002703">
    <property type="protein sequence ID" value="CAJ0585223.1"/>
    <property type="molecule type" value="Genomic_DNA"/>
</dbReference>
<feature type="region of interest" description="Disordered" evidence="1">
    <location>
        <begin position="70"/>
        <end position="113"/>
    </location>
</feature>
<reference evidence="3" key="1">
    <citation type="submission" date="2023-06" db="EMBL/GenBank/DDBJ databases">
        <authorList>
            <person name="Delattre M."/>
        </authorList>
    </citation>
    <scope>NUCLEOTIDE SEQUENCE</scope>
    <source>
        <strain evidence="3">AF72</strain>
    </source>
</reference>
<feature type="domain" description="Protein kinase" evidence="2">
    <location>
        <begin position="110"/>
        <end position="373"/>
    </location>
</feature>
<dbReference type="SUPFAM" id="SSF56112">
    <property type="entry name" value="Protein kinase-like (PK-like)"/>
    <property type="match status" value="1"/>
</dbReference>
<feature type="compositionally biased region" description="Polar residues" evidence="1">
    <location>
        <begin position="496"/>
        <end position="506"/>
    </location>
</feature>
<dbReference type="FunFam" id="1.10.510.10:FF:000842">
    <property type="entry name" value="Nuclear receptor-binding protein"/>
    <property type="match status" value="1"/>
</dbReference>
<proteinExistence type="predicted"/>
<dbReference type="AlphaFoldDB" id="A0AA36DFF6"/>
<dbReference type="InterPro" id="IPR050588">
    <property type="entry name" value="WNK_Ser-Thr_kinase"/>
</dbReference>
<dbReference type="PROSITE" id="PS50011">
    <property type="entry name" value="PROTEIN_KINASE_DOM"/>
    <property type="match status" value="1"/>
</dbReference>
<feature type="compositionally biased region" description="Basic and acidic residues" evidence="1">
    <location>
        <begin position="471"/>
        <end position="494"/>
    </location>
</feature>
<feature type="non-terminal residue" evidence="3">
    <location>
        <position position="623"/>
    </location>
</feature>
<feature type="region of interest" description="Disordered" evidence="1">
    <location>
        <begin position="603"/>
        <end position="623"/>
    </location>
</feature>
<dbReference type="PANTHER" id="PTHR13902">
    <property type="entry name" value="SERINE/THREONINE-PROTEIN KINASE WNK WITH NO LYSINE -RELATED"/>
    <property type="match status" value="1"/>
</dbReference>
<dbReference type="GO" id="GO:0005524">
    <property type="term" value="F:ATP binding"/>
    <property type="evidence" value="ECO:0007669"/>
    <property type="project" value="InterPro"/>
</dbReference>
<dbReference type="Pfam" id="PF07714">
    <property type="entry name" value="PK_Tyr_Ser-Thr"/>
    <property type="match status" value="1"/>
</dbReference>
<dbReference type="FunFam" id="3.30.200.20:FF:000607">
    <property type="entry name" value="Nuclear receptor-binding protein 2a"/>
    <property type="match status" value="1"/>
</dbReference>
<sequence>MISALQFVTSMRLFSIGWSRLPQTGQGPAERTPITALGGHRVCALPHGIFLASHIHWRFVDGWPRVAAPAMASNSEEKEVTKTAQSEDSDTDDAEEVLEESPDKRWSKRREQVKQRDVPGIDSAYLAMDNDTGNEVVWNEVLFSERKNFREQEAKINATFDNLTQLAHPNLVKFHTYWTDSKSEKPRIVFITEFMSSGAMALFLQRTRKSGSPLSIKAWKKWTTQILSALNYLHTSSPPIMHGNLTCHTIFIQQNGLIKIGCVAPDAIHLHVKTCRQDHLRNVHYLAPEFESLKDMTPASDIYSFGICALEIAAAGGLISSNGATDGMVSEECIRKALNSLEDPLQKQFIACCLDPDPKKRPTARKLLFHPVLYEVHPLKLLAAHVIVNNRMYEDASVEMFRVPNPQTVAASCSDRVMSYVQLPHFQFDLDKFLEDVRNGIYPLTAYLPVDDSSKLACKVVQSKEPTPEPTENHKESRHQDEPPRISKQPEVKGSESASTSMPATSQEKHDSEKLSDSDKEASDEGEDNPEWTPHETRSIVQMKATLIGVELSILLKLEDGMNRHLIGDIEPGITADVLVEELISGAFISETDEGRVRHMLDSVLHPPPPDDSSSVPTIPLES</sequence>
<accession>A0AA36DFF6</accession>
<evidence type="ECO:0000313" key="4">
    <source>
        <dbReference type="Proteomes" id="UP001177023"/>
    </source>
</evidence>
<evidence type="ECO:0000313" key="3">
    <source>
        <dbReference type="EMBL" id="CAJ0585223.1"/>
    </source>
</evidence>